<name>A0A9E6TUA7_9PSED</name>
<reference evidence="1 2" key="1">
    <citation type="journal article" date="2020" name="Microorganisms">
        <title>Reliable Identification of Environmental Pseudomonas Isolates Using the rpoD Gene.</title>
        <authorList>
            <consortium name="The Broad Institute Genome Sequencing Platform"/>
            <person name="Girard L."/>
            <person name="Lood C."/>
            <person name="Rokni-Zadeh H."/>
            <person name="van Noort V."/>
            <person name="Lavigne R."/>
            <person name="De Mot R."/>
        </authorList>
    </citation>
    <scope>NUCLEOTIDE SEQUENCE [LARGE SCALE GENOMIC DNA]</scope>
    <source>
        <strain evidence="1 2">RW8P3</strain>
    </source>
</reference>
<dbReference type="Proteomes" id="UP000634530">
    <property type="component" value="Chromosome"/>
</dbReference>
<evidence type="ECO:0008006" key="3">
    <source>
        <dbReference type="Google" id="ProtNLM"/>
    </source>
</evidence>
<organism evidence="1 2">
    <name type="scientific">Pseudomonas vanderleydeniana</name>
    <dbReference type="NCBI Taxonomy" id="2745495"/>
    <lineage>
        <taxon>Bacteria</taxon>
        <taxon>Pseudomonadati</taxon>
        <taxon>Pseudomonadota</taxon>
        <taxon>Gammaproteobacteria</taxon>
        <taxon>Pseudomonadales</taxon>
        <taxon>Pseudomonadaceae</taxon>
        <taxon>Pseudomonas</taxon>
    </lineage>
</organism>
<sequence length="107" mass="12217">MTLRDEVHDPEQRVPGLFFPPGQVVATKAVHALMKQRRLEASVYVNRHLTGDWGDLGDEDKQSNEYALEHGLRLFSAYNIDTEGEDKLWIITEADRSCTTLLLPSEY</sequence>
<gene>
    <name evidence="1" type="ORF">HU752_020000</name>
</gene>
<protein>
    <recommendedName>
        <fullName evidence="3">Type I restriction endonuclease subunit M</fullName>
    </recommendedName>
</protein>
<accession>A0A9E6TUA7</accession>
<reference evidence="1 2" key="2">
    <citation type="journal article" date="2021" name="Microorganisms">
        <title>The Ever-Expanding Pseudomonas Genus: Description of 43 New Species and Partition of the Pseudomonas putida Group.</title>
        <authorList>
            <person name="Girard L."/>
            <person name="Lood C."/>
            <person name="Hofte M."/>
            <person name="Vandamme P."/>
            <person name="Rokni-Zadeh H."/>
            <person name="van Noort V."/>
            <person name="Lavigne R."/>
            <person name="De Mot R."/>
        </authorList>
    </citation>
    <scope>NUCLEOTIDE SEQUENCE [LARGE SCALE GENOMIC DNA]</scope>
    <source>
        <strain evidence="1 2">RW8P3</strain>
    </source>
</reference>
<evidence type="ECO:0000313" key="1">
    <source>
        <dbReference type="EMBL" id="QXI31558.1"/>
    </source>
</evidence>
<proteinExistence type="predicted"/>
<dbReference type="EMBL" id="CP077093">
    <property type="protein sequence ID" value="QXI31558.1"/>
    <property type="molecule type" value="Genomic_DNA"/>
</dbReference>
<evidence type="ECO:0000313" key="2">
    <source>
        <dbReference type="Proteomes" id="UP000634530"/>
    </source>
</evidence>
<dbReference type="KEGG" id="pvw:HU752_020000"/>
<dbReference type="AlphaFoldDB" id="A0A9E6TUA7"/>
<keyword evidence="2" id="KW-1185">Reference proteome</keyword>